<evidence type="ECO:0000313" key="1">
    <source>
        <dbReference type="EMBL" id="CAF4260680.1"/>
    </source>
</evidence>
<proteinExistence type="predicted"/>
<evidence type="ECO:0000313" key="2">
    <source>
        <dbReference type="Proteomes" id="UP000663874"/>
    </source>
</evidence>
<feature type="non-terminal residue" evidence="1">
    <location>
        <position position="122"/>
    </location>
</feature>
<organism evidence="1 2">
    <name type="scientific">Rotaria sordida</name>
    <dbReference type="NCBI Taxonomy" id="392033"/>
    <lineage>
        <taxon>Eukaryota</taxon>
        <taxon>Metazoa</taxon>
        <taxon>Spiralia</taxon>
        <taxon>Gnathifera</taxon>
        <taxon>Rotifera</taxon>
        <taxon>Eurotatoria</taxon>
        <taxon>Bdelloidea</taxon>
        <taxon>Philodinida</taxon>
        <taxon>Philodinidae</taxon>
        <taxon>Rotaria</taxon>
    </lineage>
</organism>
<comment type="caution">
    <text evidence="1">The sequence shown here is derived from an EMBL/GenBank/DDBJ whole genome shotgun (WGS) entry which is preliminary data.</text>
</comment>
<reference evidence="1" key="1">
    <citation type="submission" date="2021-02" db="EMBL/GenBank/DDBJ databases">
        <authorList>
            <person name="Nowell W R."/>
        </authorList>
    </citation>
    <scope>NUCLEOTIDE SEQUENCE</scope>
</reference>
<gene>
    <name evidence="1" type="ORF">FNK824_LOCUS39055</name>
</gene>
<name>A0A820F8X2_9BILA</name>
<dbReference type="EMBL" id="CAJOBE010024069">
    <property type="protein sequence ID" value="CAF4260680.1"/>
    <property type="molecule type" value="Genomic_DNA"/>
</dbReference>
<dbReference type="Proteomes" id="UP000663874">
    <property type="component" value="Unassembled WGS sequence"/>
</dbReference>
<protein>
    <submittedName>
        <fullName evidence="1">Uncharacterized protein</fullName>
    </submittedName>
</protein>
<accession>A0A820F8X2</accession>
<dbReference type="AlphaFoldDB" id="A0A820F8X2"/>
<sequence length="122" mass="14279">LSRFDYDPIVPAFLDLISQLRNDHRTSEYKHWNKLLDTSVFISKLNLTYSNLLTQNTTTDICELFQCIIDLLNNSLSQQSSVYSTNVIEQVQNFKLTTLSLEYLNKLFVETEEQVKKQQLLL</sequence>